<feature type="region of interest" description="Disordered" evidence="6">
    <location>
        <begin position="409"/>
        <end position="450"/>
    </location>
</feature>
<evidence type="ECO:0000256" key="2">
    <source>
        <dbReference type="ARBA" id="ARBA00022737"/>
    </source>
</evidence>
<dbReference type="InterPro" id="IPR036410">
    <property type="entry name" value="HSP_DnaJ_Cys-rich_dom_sf"/>
</dbReference>
<feature type="zinc finger region" description="CR-type" evidence="5">
    <location>
        <begin position="147"/>
        <end position="235"/>
    </location>
</feature>
<evidence type="ECO:0000256" key="6">
    <source>
        <dbReference type="SAM" id="MobiDB-lite"/>
    </source>
</evidence>
<dbReference type="GO" id="GO:0006457">
    <property type="term" value="P:protein folding"/>
    <property type="evidence" value="ECO:0007669"/>
    <property type="project" value="InterPro"/>
</dbReference>
<keyword evidence="1 5" id="KW-0479">Metal-binding</keyword>
<dbReference type="InterPro" id="IPR018253">
    <property type="entry name" value="DnaJ_domain_CS"/>
</dbReference>
<feature type="domain" description="CR-type" evidence="8">
    <location>
        <begin position="147"/>
        <end position="235"/>
    </location>
</feature>
<dbReference type="Gene3D" id="2.10.230.10">
    <property type="entry name" value="Heat shock protein DnaJ, cysteine-rich domain"/>
    <property type="match status" value="1"/>
</dbReference>
<evidence type="ECO:0000313" key="9">
    <source>
        <dbReference type="EMBL" id="AYV78222.1"/>
    </source>
</evidence>
<dbReference type="GO" id="GO:0008270">
    <property type="term" value="F:zinc ion binding"/>
    <property type="evidence" value="ECO:0007669"/>
    <property type="project" value="UniProtKB-KW"/>
</dbReference>
<dbReference type="EMBL" id="MK072072">
    <property type="protein sequence ID" value="AYV78222.1"/>
    <property type="molecule type" value="Genomic_DNA"/>
</dbReference>
<keyword evidence="3 5" id="KW-0863">Zinc-finger</keyword>
<dbReference type="InterPro" id="IPR001623">
    <property type="entry name" value="DnaJ_domain"/>
</dbReference>
<dbReference type="InterPro" id="IPR002939">
    <property type="entry name" value="DnaJ_C"/>
</dbReference>
<dbReference type="InterPro" id="IPR001305">
    <property type="entry name" value="HSP_DnaJ_Cys-rich_dom"/>
</dbReference>
<dbReference type="Pfam" id="PF00684">
    <property type="entry name" value="DnaJ_CXXCXGXG"/>
    <property type="match status" value="1"/>
</dbReference>
<dbReference type="SMART" id="SM00271">
    <property type="entry name" value="DnaJ"/>
    <property type="match status" value="1"/>
</dbReference>
<evidence type="ECO:0000256" key="1">
    <source>
        <dbReference type="ARBA" id="ARBA00022723"/>
    </source>
</evidence>
<organism evidence="9">
    <name type="scientific">Edafosvirus sp</name>
    <dbReference type="NCBI Taxonomy" id="2487765"/>
    <lineage>
        <taxon>Viruses</taxon>
        <taxon>Varidnaviria</taxon>
        <taxon>Bamfordvirae</taxon>
        <taxon>Nucleocytoviricota</taxon>
        <taxon>Megaviricetes</taxon>
        <taxon>Imitervirales</taxon>
        <taxon>Mimiviridae</taxon>
        <taxon>Klosneuvirinae</taxon>
    </lineage>
</organism>
<dbReference type="CDD" id="cd10719">
    <property type="entry name" value="DnaJ_zf"/>
    <property type="match status" value="1"/>
</dbReference>
<dbReference type="Gene3D" id="2.60.260.20">
    <property type="entry name" value="Urease metallochaperone UreE, N-terminal domain"/>
    <property type="match status" value="2"/>
</dbReference>
<accession>A0A3G4ZTJ6</accession>
<dbReference type="SUPFAM" id="SSF57938">
    <property type="entry name" value="DnaJ/Hsp40 cysteine-rich domain"/>
    <property type="match status" value="1"/>
</dbReference>
<dbReference type="GO" id="GO:0051082">
    <property type="term" value="F:unfolded protein binding"/>
    <property type="evidence" value="ECO:0007669"/>
    <property type="project" value="InterPro"/>
</dbReference>
<feature type="compositionally biased region" description="Acidic residues" evidence="6">
    <location>
        <begin position="422"/>
        <end position="435"/>
    </location>
</feature>
<dbReference type="CDD" id="cd06257">
    <property type="entry name" value="DnaJ"/>
    <property type="match status" value="1"/>
</dbReference>
<dbReference type="GO" id="GO:0030544">
    <property type="term" value="F:Hsp70 protein binding"/>
    <property type="evidence" value="ECO:0007669"/>
    <property type="project" value="InterPro"/>
</dbReference>
<evidence type="ECO:0000256" key="5">
    <source>
        <dbReference type="PROSITE-ProRule" id="PRU00546"/>
    </source>
</evidence>
<evidence type="ECO:0000259" key="7">
    <source>
        <dbReference type="PROSITE" id="PS50076"/>
    </source>
</evidence>
<dbReference type="FunFam" id="2.10.230.10:FF:000001">
    <property type="entry name" value="DnaJ subfamily A member 2"/>
    <property type="match status" value="1"/>
</dbReference>
<dbReference type="Gene3D" id="1.10.287.110">
    <property type="entry name" value="DnaJ domain"/>
    <property type="match status" value="1"/>
</dbReference>
<dbReference type="Pfam" id="PF01556">
    <property type="entry name" value="DnaJ_C"/>
    <property type="match status" value="1"/>
</dbReference>
<dbReference type="FunFam" id="2.60.260.20:FF:000003">
    <property type="entry name" value="DnaJ subfamily A member 2"/>
    <property type="match status" value="1"/>
</dbReference>
<dbReference type="PROSITE" id="PS50076">
    <property type="entry name" value="DNAJ_2"/>
    <property type="match status" value="1"/>
</dbReference>
<dbReference type="Pfam" id="PF00226">
    <property type="entry name" value="DnaJ"/>
    <property type="match status" value="1"/>
</dbReference>
<dbReference type="PROSITE" id="PS51188">
    <property type="entry name" value="ZF_CR"/>
    <property type="match status" value="1"/>
</dbReference>
<dbReference type="InterPro" id="IPR036869">
    <property type="entry name" value="J_dom_sf"/>
</dbReference>
<dbReference type="InterPro" id="IPR008971">
    <property type="entry name" value="HSP40/DnaJ_pept-bd"/>
</dbReference>
<dbReference type="PROSITE" id="PS00636">
    <property type="entry name" value="DNAJ_1"/>
    <property type="match status" value="1"/>
</dbReference>
<keyword evidence="2" id="KW-0677">Repeat</keyword>
<sequence>MSDSKKSDESYYDILGVDKKATTDAIRKAYKVLSKKWHPDKNLDNQEEATAMFKKITEAHETLADAKKRDIYDKYGKKGLSDRGMGFDPSQMNDILGQMFGGRRGFGGFPGFGGGFGGRQEEEEDDSESTGPIQFFAEATLSELFTGKHASKTFKRYSLCEDCKGTGSADGVDYTCDQCHGKKIVTVMKKIGPNMLQQIQQPCNKCNATGTTDTKDGTKVKKCPTCKGKKKSSEDYTLEYDIPKGAYDRYVIKIKNEGNEIPVKQRKSKDETRTQVIVVISEAPHDVFIRKFAAKGNNVNNANILIKMEISLAEAICGVQRKITHLDGKSIPVDHSDIIYEGDVYIIEGQGMPYINKTTRGDLYIQFTIKKEKDKEKKEELTFADKKKIWKLLTKETFTLKEKATTKFPLISMNDHRPSPTSDDDKEDSDNDDNDGDHHGHHGPNECPTQ</sequence>
<proteinExistence type="predicted"/>
<dbReference type="SUPFAM" id="SSF46565">
    <property type="entry name" value="Chaperone J-domain"/>
    <property type="match status" value="1"/>
</dbReference>
<evidence type="ECO:0000256" key="3">
    <source>
        <dbReference type="ARBA" id="ARBA00022771"/>
    </source>
</evidence>
<dbReference type="PRINTS" id="PR00625">
    <property type="entry name" value="JDOMAIN"/>
</dbReference>
<dbReference type="PANTHER" id="PTHR43888">
    <property type="entry name" value="DNAJ-LIKE-2, ISOFORM A-RELATED"/>
    <property type="match status" value="1"/>
</dbReference>
<gene>
    <name evidence="9" type="ORF">Edafosvirus7_14</name>
</gene>
<protein>
    <submittedName>
        <fullName evidence="9">DnaJ domain protein</fullName>
    </submittedName>
</protein>
<keyword evidence="4 5" id="KW-0862">Zinc</keyword>
<evidence type="ECO:0000256" key="4">
    <source>
        <dbReference type="ARBA" id="ARBA00022833"/>
    </source>
</evidence>
<feature type="domain" description="J" evidence="7">
    <location>
        <begin position="10"/>
        <end position="76"/>
    </location>
</feature>
<name>A0A3G4ZTJ6_9VIRU</name>
<dbReference type="CDD" id="cd10747">
    <property type="entry name" value="DnaJ_C"/>
    <property type="match status" value="1"/>
</dbReference>
<evidence type="ECO:0000259" key="8">
    <source>
        <dbReference type="PROSITE" id="PS51188"/>
    </source>
</evidence>
<reference evidence="9" key="1">
    <citation type="submission" date="2018-10" db="EMBL/GenBank/DDBJ databases">
        <title>Hidden diversity of soil giant viruses.</title>
        <authorList>
            <person name="Schulz F."/>
            <person name="Alteio L."/>
            <person name="Goudeau D."/>
            <person name="Ryan E.M."/>
            <person name="Malmstrom R.R."/>
            <person name="Blanchard J."/>
            <person name="Woyke T."/>
        </authorList>
    </citation>
    <scope>NUCLEOTIDE SEQUENCE</scope>
    <source>
        <strain evidence="9">EDV1</strain>
    </source>
</reference>
<dbReference type="InterPro" id="IPR044713">
    <property type="entry name" value="DNJA1/2-like"/>
</dbReference>
<dbReference type="SUPFAM" id="SSF49493">
    <property type="entry name" value="HSP40/DnaJ peptide-binding domain"/>
    <property type="match status" value="1"/>
</dbReference>